<evidence type="ECO:0000313" key="2">
    <source>
        <dbReference type="Proteomes" id="UP000000787"/>
    </source>
</evidence>
<dbReference type="KEGG" id="hau:Haur_5202"/>
<protein>
    <submittedName>
        <fullName evidence="1">Uncharacterized protein</fullName>
    </submittedName>
</protein>
<dbReference type="HOGENOM" id="CLU_1439273_0_0_0"/>
<gene>
    <name evidence="1" type="ordered locus">Haur_5202</name>
</gene>
<geneLocation type="plasmid" evidence="1 2">
    <name>pHAU01</name>
</geneLocation>
<dbReference type="EMBL" id="CP000876">
    <property type="protein sequence ID" value="ABX07829.1"/>
    <property type="molecule type" value="Genomic_DNA"/>
</dbReference>
<dbReference type="Proteomes" id="UP000000787">
    <property type="component" value="Plasmid pHAU01"/>
</dbReference>
<name>A9B915_HERA2</name>
<dbReference type="AlphaFoldDB" id="A9B915"/>
<dbReference type="BioCyc" id="HAUR316274:GHYA-5264-MONOMER"/>
<dbReference type="InParanoid" id="A9B915"/>
<proteinExistence type="predicted"/>
<sequence length="188" mass="20851">MYTIFTPTIGRYRKTAIYATCVSPLPTVADEPDRTTQTVVAFTVRPLPPYPDIYWNTAGVLLVHERLAAIFDAFDTPHTSRPVVFQHPITHAVLPQGFDYRIYQIEATAPILIAQSPSDDTPHSTKAGSVLLNPAIGDHTPRVCLDHTWPTVVCVHRTVQASMKARRITGGCFLSIAEWSRLQPAHGH</sequence>
<reference evidence="1 2" key="1">
    <citation type="journal article" date="2011" name="Stand. Genomic Sci.">
        <title>Complete genome sequence of the filamentous gliding predatory bacterium Herpetosiphon aurantiacus type strain (114-95(T)).</title>
        <authorList>
            <person name="Kiss H."/>
            <person name="Nett M."/>
            <person name="Domin N."/>
            <person name="Martin K."/>
            <person name="Maresca J.A."/>
            <person name="Copeland A."/>
            <person name="Lapidus A."/>
            <person name="Lucas S."/>
            <person name="Berry K.W."/>
            <person name="Glavina Del Rio T."/>
            <person name="Dalin E."/>
            <person name="Tice H."/>
            <person name="Pitluck S."/>
            <person name="Richardson P."/>
            <person name="Bruce D."/>
            <person name="Goodwin L."/>
            <person name="Han C."/>
            <person name="Detter J.C."/>
            <person name="Schmutz J."/>
            <person name="Brettin T."/>
            <person name="Land M."/>
            <person name="Hauser L."/>
            <person name="Kyrpides N.C."/>
            <person name="Ivanova N."/>
            <person name="Goker M."/>
            <person name="Woyke T."/>
            <person name="Klenk H.P."/>
            <person name="Bryant D.A."/>
        </authorList>
    </citation>
    <scope>NUCLEOTIDE SEQUENCE [LARGE SCALE GENOMIC DNA]</scope>
    <source>
        <strain evidence="2">ATCC 23779 / DSM 785 / 114-95</strain>
        <plasmid evidence="1">pHAU01</plasmid>
    </source>
</reference>
<keyword evidence="2" id="KW-1185">Reference proteome</keyword>
<keyword evidence="1" id="KW-0614">Plasmid</keyword>
<organism evidence="1 2">
    <name type="scientific">Herpetosiphon aurantiacus (strain ATCC 23779 / DSM 785 / 114-95)</name>
    <dbReference type="NCBI Taxonomy" id="316274"/>
    <lineage>
        <taxon>Bacteria</taxon>
        <taxon>Bacillati</taxon>
        <taxon>Chloroflexota</taxon>
        <taxon>Chloroflexia</taxon>
        <taxon>Herpetosiphonales</taxon>
        <taxon>Herpetosiphonaceae</taxon>
        <taxon>Herpetosiphon</taxon>
    </lineage>
</organism>
<accession>A9B915</accession>
<evidence type="ECO:0000313" key="1">
    <source>
        <dbReference type="EMBL" id="ABX07829.1"/>
    </source>
</evidence>